<protein>
    <submittedName>
        <fullName evidence="6">Ribosomal protection-like ABC-F family protein</fullName>
    </submittedName>
</protein>
<gene>
    <name evidence="6" type="primary">abc-f</name>
    <name evidence="6" type="ORF">ACFFSY_12705</name>
</gene>
<dbReference type="InterPro" id="IPR003439">
    <property type="entry name" value="ABC_transporter-like_ATP-bd"/>
</dbReference>
<dbReference type="InterPro" id="IPR027417">
    <property type="entry name" value="P-loop_NTPase"/>
</dbReference>
<feature type="region of interest" description="Disordered" evidence="4">
    <location>
        <begin position="607"/>
        <end position="646"/>
    </location>
</feature>
<sequence length="710" mass="78451">MTLMINCQQVKKYHGAQLVLENATFEIRDGERIGLVGRNGSGKSTLMRLIAKAEKPDEGQLTVRKDAAIGYLAQIPAEWEMYTVYEALASGSGHLLACREQMRALEAAMSDPDAAGSDGLDALLRQYAKAQEKFEQGGGYELDARIDAVAGGLRINRALYGRKFGTLSGGEQTKIGLAALLIQRPELLLLDEPTNHLDMSGIEWLESFLKQYDGACLIVSHDRTFLDRVVAKVIDLEDGETTLYHGNYTWYAREKEERLLRQFAEFQEQQKQIKKMKETIRQLEEWGRVGGNEKFFRRAASMQKALDRMEKLKRPVLERRGAAFDLQQADRSGSRVLHFEGVRKAYGDKQVLRGAEGLLEYGERVMLLGGNGAGKSTLIKLMLGLEQADAGSLRWGSRVDVGYLAQQEYPKDGKQSVLAYFREEAGLEEGEARSRLAKYLFYGADVFKSVGQLSGGEWTRLRLALLVLRKPNVLILDEPTNHMDIASKEALEEALDDYPGTLLAITHDRYFINRLAEKVWVLEQGRLTAYLGGYDDYEAERGRRGAQGAVEGIAAEAEPGRSHIKPKADGATGAGGDGKSTVNARRDAVNGEGGGYAKAGAKIGLPAAGADGQSTDAEAWGSQPPSGEVPGGAAGRPERRAKPNPALRERLERDIAQAEEQLRRLDETLGSEQVASDAVETARIWQQREAQQQVLDRLYERWMALDGLED</sequence>
<feature type="domain" description="ABC transporter" evidence="5">
    <location>
        <begin position="337"/>
        <end position="549"/>
    </location>
</feature>
<proteinExistence type="predicted"/>
<organism evidence="6 7">
    <name type="scientific">Paenibacillus aurantiacus</name>
    <dbReference type="NCBI Taxonomy" id="1936118"/>
    <lineage>
        <taxon>Bacteria</taxon>
        <taxon>Bacillati</taxon>
        <taxon>Bacillota</taxon>
        <taxon>Bacilli</taxon>
        <taxon>Bacillales</taxon>
        <taxon>Paenibacillaceae</taxon>
        <taxon>Paenibacillus</taxon>
    </lineage>
</organism>
<evidence type="ECO:0000256" key="2">
    <source>
        <dbReference type="ARBA" id="ARBA00022840"/>
    </source>
</evidence>
<keyword evidence="2" id="KW-0067">ATP-binding</keyword>
<name>A0ABV5KRD0_9BACL</name>
<evidence type="ECO:0000256" key="1">
    <source>
        <dbReference type="ARBA" id="ARBA00022741"/>
    </source>
</evidence>
<dbReference type="NCBIfam" id="NF000355">
    <property type="entry name" value="ribo_prot_ABC_F"/>
    <property type="match status" value="1"/>
</dbReference>
<evidence type="ECO:0000256" key="4">
    <source>
        <dbReference type="SAM" id="MobiDB-lite"/>
    </source>
</evidence>
<dbReference type="PANTHER" id="PTHR42855">
    <property type="entry name" value="ABC TRANSPORTER ATP-BINDING SUBUNIT"/>
    <property type="match status" value="1"/>
</dbReference>
<dbReference type="Gene3D" id="3.40.50.300">
    <property type="entry name" value="P-loop containing nucleotide triphosphate hydrolases"/>
    <property type="match status" value="2"/>
</dbReference>
<evidence type="ECO:0000313" key="7">
    <source>
        <dbReference type="Proteomes" id="UP001589747"/>
    </source>
</evidence>
<dbReference type="SUPFAM" id="SSF52540">
    <property type="entry name" value="P-loop containing nucleoside triphosphate hydrolases"/>
    <property type="match status" value="2"/>
</dbReference>
<dbReference type="PROSITE" id="PS50893">
    <property type="entry name" value="ABC_TRANSPORTER_2"/>
    <property type="match status" value="2"/>
</dbReference>
<dbReference type="InterPro" id="IPR003593">
    <property type="entry name" value="AAA+_ATPase"/>
</dbReference>
<keyword evidence="3" id="KW-0175">Coiled coil</keyword>
<comment type="caution">
    <text evidence="6">The sequence shown here is derived from an EMBL/GenBank/DDBJ whole genome shotgun (WGS) entry which is preliminary data.</text>
</comment>
<keyword evidence="1" id="KW-0547">Nucleotide-binding</keyword>
<feature type="compositionally biased region" description="Basic and acidic residues" evidence="4">
    <location>
        <begin position="636"/>
        <end position="646"/>
    </location>
</feature>
<dbReference type="PANTHER" id="PTHR42855:SF2">
    <property type="entry name" value="DRUG RESISTANCE ABC TRANSPORTER,ATP-BINDING PROTEIN"/>
    <property type="match status" value="1"/>
</dbReference>
<dbReference type="Gene3D" id="1.10.287.380">
    <property type="entry name" value="Valyl-tRNA synthetase, C-terminal domain"/>
    <property type="match status" value="1"/>
</dbReference>
<dbReference type="EMBL" id="JBHMDO010000022">
    <property type="protein sequence ID" value="MFB9326778.1"/>
    <property type="molecule type" value="Genomic_DNA"/>
</dbReference>
<dbReference type="RefSeq" id="WP_377494387.1">
    <property type="nucleotide sequence ID" value="NZ_JBHMDO010000022.1"/>
</dbReference>
<feature type="region of interest" description="Disordered" evidence="4">
    <location>
        <begin position="555"/>
        <end position="588"/>
    </location>
</feature>
<evidence type="ECO:0000259" key="5">
    <source>
        <dbReference type="PROSITE" id="PS50893"/>
    </source>
</evidence>
<feature type="domain" description="ABC transporter" evidence="5">
    <location>
        <begin position="5"/>
        <end position="263"/>
    </location>
</feature>
<dbReference type="InterPro" id="IPR017871">
    <property type="entry name" value="ABC_transporter-like_CS"/>
</dbReference>
<dbReference type="Pfam" id="PF00005">
    <property type="entry name" value="ABC_tran"/>
    <property type="match status" value="2"/>
</dbReference>
<dbReference type="InterPro" id="IPR051309">
    <property type="entry name" value="ABCF_ATPase"/>
</dbReference>
<feature type="coiled-coil region" evidence="3">
    <location>
        <begin position="648"/>
        <end position="675"/>
    </location>
</feature>
<dbReference type="CDD" id="cd03221">
    <property type="entry name" value="ABCF_EF-3"/>
    <property type="match status" value="2"/>
</dbReference>
<keyword evidence="7" id="KW-1185">Reference proteome</keyword>
<dbReference type="Pfam" id="PF12848">
    <property type="entry name" value="ABC_tran_Xtn"/>
    <property type="match status" value="1"/>
</dbReference>
<dbReference type="PROSITE" id="PS00211">
    <property type="entry name" value="ABC_TRANSPORTER_1"/>
    <property type="match status" value="2"/>
</dbReference>
<dbReference type="SMART" id="SM00382">
    <property type="entry name" value="AAA"/>
    <property type="match status" value="2"/>
</dbReference>
<dbReference type="InterPro" id="IPR032781">
    <property type="entry name" value="ABC_tran_Xtn"/>
</dbReference>
<accession>A0ABV5KRD0</accession>
<reference evidence="6 7" key="1">
    <citation type="submission" date="2024-09" db="EMBL/GenBank/DDBJ databases">
        <authorList>
            <person name="Sun Q."/>
            <person name="Mori K."/>
        </authorList>
    </citation>
    <scope>NUCLEOTIDE SEQUENCE [LARGE SCALE GENOMIC DNA]</scope>
    <source>
        <strain evidence="6 7">TISTR 2452</strain>
    </source>
</reference>
<dbReference type="InterPro" id="IPR037118">
    <property type="entry name" value="Val-tRNA_synth_C_sf"/>
</dbReference>
<dbReference type="Proteomes" id="UP001589747">
    <property type="component" value="Unassembled WGS sequence"/>
</dbReference>
<evidence type="ECO:0000256" key="3">
    <source>
        <dbReference type="SAM" id="Coils"/>
    </source>
</evidence>
<evidence type="ECO:0000313" key="6">
    <source>
        <dbReference type="EMBL" id="MFB9326778.1"/>
    </source>
</evidence>